<accession>A0ACC1CGZ5</accession>
<protein>
    <submittedName>
        <fullName evidence="1">Uncharacterized protein</fullName>
    </submittedName>
</protein>
<evidence type="ECO:0000313" key="1">
    <source>
        <dbReference type="EMBL" id="KAJ0170724.1"/>
    </source>
</evidence>
<organism evidence="1 2">
    <name type="scientific">Dendrolimus kikuchii</name>
    <dbReference type="NCBI Taxonomy" id="765133"/>
    <lineage>
        <taxon>Eukaryota</taxon>
        <taxon>Metazoa</taxon>
        <taxon>Ecdysozoa</taxon>
        <taxon>Arthropoda</taxon>
        <taxon>Hexapoda</taxon>
        <taxon>Insecta</taxon>
        <taxon>Pterygota</taxon>
        <taxon>Neoptera</taxon>
        <taxon>Endopterygota</taxon>
        <taxon>Lepidoptera</taxon>
        <taxon>Glossata</taxon>
        <taxon>Ditrysia</taxon>
        <taxon>Bombycoidea</taxon>
        <taxon>Lasiocampidae</taxon>
        <taxon>Dendrolimus</taxon>
    </lineage>
</organism>
<name>A0ACC1CGZ5_9NEOP</name>
<sequence length="450" mass="48519">MELYLKRQLFIAACVYTGQMLVGYGLGWTAPVIPKLQDPEQTPLPDVVTDGEASFIGSVLYIGTISGPYVTSFLSNKLGRKPCLYLGGGMTLLAFFVLAISRNLAMILTGRILSGLGTGIIFVTHLVYIGEIASTNIRGILLTATGIFGTFGTLVIYAIGPYVPYSVTGYIGCAISALYIVGVVFVPETPVFQILKGQEDQAKETLLSLGREDDIQNIIAAKQSIPKPTTKSEWFDLFTVRSNRKTIFITLTLGILQQMSGVIAVTFFATTIFELAGSSIEPNIATIIIGVTQICASCITPFFVERSGRKTLLMVSTASCCLSLAVLGMYFYLSEIDHSSVSKIQWLPLVSLVIFFLSYDLGFGIIPGTFIGEMFTSNVRSTGSTAVVTIGWLVGFGVSTAFGYMVSALGGHVTFWIYSGSCGLALLFSVIFVPETKGKTLLEIQEMLSK</sequence>
<proteinExistence type="predicted"/>
<reference evidence="1 2" key="1">
    <citation type="journal article" date="2021" name="Front. Genet.">
        <title>Chromosome-Level Genome Assembly Reveals Significant Gene Expansion in the Toll and IMD Signaling Pathways of Dendrolimus kikuchii.</title>
        <authorList>
            <person name="Zhou J."/>
            <person name="Wu P."/>
            <person name="Xiong Z."/>
            <person name="Liu N."/>
            <person name="Zhao N."/>
            <person name="Ji M."/>
            <person name="Qiu Y."/>
            <person name="Yang B."/>
        </authorList>
    </citation>
    <scope>NUCLEOTIDE SEQUENCE [LARGE SCALE GENOMIC DNA]</scope>
    <source>
        <strain evidence="1">Ann1</strain>
    </source>
</reference>
<comment type="caution">
    <text evidence="1">The sequence shown here is derived from an EMBL/GenBank/DDBJ whole genome shotgun (WGS) entry which is preliminary data.</text>
</comment>
<gene>
    <name evidence="1" type="ORF">K1T71_013496</name>
</gene>
<keyword evidence="2" id="KW-1185">Reference proteome</keyword>
<evidence type="ECO:0000313" key="2">
    <source>
        <dbReference type="Proteomes" id="UP000824533"/>
    </source>
</evidence>
<dbReference type="EMBL" id="CM034412">
    <property type="protein sequence ID" value="KAJ0170724.1"/>
    <property type="molecule type" value="Genomic_DNA"/>
</dbReference>
<dbReference type="Proteomes" id="UP000824533">
    <property type="component" value="Linkage Group LG26"/>
</dbReference>